<accession>A0A452YTI5</accession>
<keyword evidence="3" id="KW-1185">Reference proteome</keyword>
<sequence>HSQVRTNTIDTVDMGSVSYVLAAAVLAALVSGGACIPRVPPGPNITTNYNNQWLSAKATWYGKPTGSGPKDN</sequence>
<organism evidence="2 3">
    <name type="scientific">Aegilops tauschii subsp. strangulata</name>
    <name type="common">Goatgrass</name>
    <dbReference type="NCBI Taxonomy" id="200361"/>
    <lineage>
        <taxon>Eukaryota</taxon>
        <taxon>Viridiplantae</taxon>
        <taxon>Streptophyta</taxon>
        <taxon>Embryophyta</taxon>
        <taxon>Tracheophyta</taxon>
        <taxon>Spermatophyta</taxon>
        <taxon>Magnoliopsida</taxon>
        <taxon>Liliopsida</taxon>
        <taxon>Poales</taxon>
        <taxon>Poaceae</taxon>
        <taxon>BOP clade</taxon>
        <taxon>Pooideae</taxon>
        <taxon>Triticodae</taxon>
        <taxon>Triticeae</taxon>
        <taxon>Triticinae</taxon>
        <taxon>Aegilops</taxon>
    </lineage>
</organism>
<evidence type="ECO:0000256" key="1">
    <source>
        <dbReference type="SAM" id="Phobius"/>
    </source>
</evidence>
<reference evidence="2" key="5">
    <citation type="journal article" date="2021" name="G3 (Bethesda)">
        <title>Aegilops tauschii genome assembly Aet v5.0 features greater sequence contiguity and improved annotation.</title>
        <authorList>
            <person name="Wang L."/>
            <person name="Zhu T."/>
            <person name="Rodriguez J.C."/>
            <person name="Deal K.R."/>
            <person name="Dubcovsky J."/>
            <person name="McGuire P.E."/>
            <person name="Lux T."/>
            <person name="Spannagl M."/>
            <person name="Mayer K.F.X."/>
            <person name="Baldrich P."/>
            <person name="Meyers B.C."/>
            <person name="Huo N."/>
            <person name="Gu Y.Q."/>
            <person name="Zhou H."/>
            <person name="Devos K.M."/>
            <person name="Bennetzen J.L."/>
            <person name="Unver T."/>
            <person name="Budak H."/>
            <person name="Gulick P.J."/>
            <person name="Galiba G."/>
            <person name="Kalapos B."/>
            <person name="Nelson D.R."/>
            <person name="Li P."/>
            <person name="You F.M."/>
            <person name="Luo M.C."/>
            <person name="Dvorak J."/>
        </authorList>
    </citation>
    <scope>NUCLEOTIDE SEQUENCE [LARGE SCALE GENOMIC DNA]</scope>
    <source>
        <strain evidence="2">cv. AL8/78</strain>
    </source>
</reference>
<dbReference type="AlphaFoldDB" id="A0A452YTI5"/>
<name>A0A452YTI5_AEGTS</name>
<dbReference type="EnsemblPlants" id="AET1Gv20529000.3">
    <property type="protein sequence ID" value="AET1Gv20529000.3"/>
    <property type="gene ID" value="AET1Gv20529000"/>
</dbReference>
<dbReference type="Gramene" id="AET1Gv20529000.3">
    <property type="protein sequence ID" value="AET1Gv20529000.3"/>
    <property type="gene ID" value="AET1Gv20529000"/>
</dbReference>
<reference evidence="3" key="2">
    <citation type="journal article" date="2017" name="Nat. Plants">
        <title>The Aegilops tauschii genome reveals multiple impacts of transposons.</title>
        <authorList>
            <person name="Zhao G."/>
            <person name="Zou C."/>
            <person name="Li K."/>
            <person name="Wang K."/>
            <person name="Li T."/>
            <person name="Gao L."/>
            <person name="Zhang X."/>
            <person name="Wang H."/>
            <person name="Yang Z."/>
            <person name="Liu X."/>
            <person name="Jiang W."/>
            <person name="Mao L."/>
            <person name="Kong X."/>
            <person name="Jiao Y."/>
            <person name="Jia J."/>
        </authorList>
    </citation>
    <scope>NUCLEOTIDE SEQUENCE [LARGE SCALE GENOMIC DNA]</scope>
    <source>
        <strain evidence="3">cv. AL8/78</strain>
    </source>
</reference>
<reference evidence="3" key="1">
    <citation type="journal article" date="2014" name="Science">
        <title>Ancient hybridizations among the ancestral genomes of bread wheat.</title>
        <authorList>
            <consortium name="International Wheat Genome Sequencing Consortium,"/>
            <person name="Marcussen T."/>
            <person name="Sandve S.R."/>
            <person name="Heier L."/>
            <person name="Spannagl M."/>
            <person name="Pfeifer M."/>
            <person name="Jakobsen K.S."/>
            <person name="Wulff B.B."/>
            <person name="Steuernagel B."/>
            <person name="Mayer K.F."/>
            <person name="Olsen O.A."/>
        </authorList>
    </citation>
    <scope>NUCLEOTIDE SEQUENCE [LARGE SCALE GENOMIC DNA]</scope>
    <source>
        <strain evidence="3">cv. AL8/78</strain>
    </source>
</reference>
<evidence type="ECO:0000313" key="2">
    <source>
        <dbReference type="EnsemblPlants" id="AET1Gv20529000.3"/>
    </source>
</evidence>
<keyword evidence="1" id="KW-1133">Transmembrane helix</keyword>
<keyword evidence="1" id="KW-0472">Membrane</keyword>
<evidence type="ECO:0000313" key="3">
    <source>
        <dbReference type="Proteomes" id="UP000015105"/>
    </source>
</evidence>
<reference evidence="2" key="4">
    <citation type="submission" date="2019-03" db="UniProtKB">
        <authorList>
            <consortium name="EnsemblPlants"/>
        </authorList>
    </citation>
    <scope>IDENTIFICATION</scope>
</reference>
<proteinExistence type="predicted"/>
<reference evidence="2" key="3">
    <citation type="journal article" date="2017" name="Nature">
        <title>Genome sequence of the progenitor of the wheat D genome Aegilops tauschii.</title>
        <authorList>
            <person name="Luo M.C."/>
            <person name="Gu Y.Q."/>
            <person name="Puiu D."/>
            <person name="Wang H."/>
            <person name="Twardziok S.O."/>
            <person name="Deal K.R."/>
            <person name="Huo N."/>
            <person name="Zhu T."/>
            <person name="Wang L."/>
            <person name="Wang Y."/>
            <person name="McGuire P.E."/>
            <person name="Liu S."/>
            <person name="Long H."/>
            <person name="Ramasamy R.K."/>
            <person name="Rodriguez J.C."/>
            <person name="Van S.L."/>
            <person name="Yuan L."/>
            <person name="Wang Z."/>
            <person name="Xia Z."/>
            <person name="Xiao L."/>
            <person name="Anderson O.D."/>
            <person name="Ouyang S."/>
            <person name="Liang Y."/>
            <person name="Zimin A.V."/>
            <person name="Pertea G."/>
            <person name="Qi P."/>
            <person name="Bennetzen J.L."/>
            <person name="Dai X."/>
            <person name="Dawson M.W."/>
            <person name="Muller H.G."/>
            <person name="Kugler K."/>
            <person name="Rivarola-Duarte L."/>
            <person name="Spannagl M."/>
            <person name="Mayer K.F.X."/>
            <person name="Lu F.H."/>
            <person name="Bevan M.W."/>
            <person name="Leroy P."/>
            <person name="Li P."/>
            <person name="You F.M."/>
            <person name="Sun Q."/>
            <person name="Liu Z."/>
            <person name="Lyons E."/>
            <person name="Wicker T."/>
            <person name="Salzberg S.L."/>
            <person name="Devos K.M."/>
            <person name="Dvorak J."/>
        </authorList>
    </citation>
    <scope>NUCLEOTIDE SEQUENCE [LARGE SCALE GENOMIC DNA]</scope>
    <source>
        <strain evidence="2">cv. AL8/78</strain>
    </source>
</reference>
<protein>
    <submittedName>
        <fullName evidence="2">Uncharacterized protein</fullName>
    </submittedName>
</protein>
<dbReference type="Proteomes" id="UP000015105">
    <property type="component" value="Chromosome 1D"/>
</dbReference>
<feature type="transmembrane region" description="Helical" evidence="1">
    <location>
        <begin position="17"/>
        <end position="36"/>
    </location>
</feature>
<keyword evidence="1" id="KW-0812">Transmembrane</keyword>